<keyword evidence="2" id="KW-1185">Reference proteome</keyword>
<evidence type="ECO:0000313" key="1">
    <source>
        <dbReference type="EMBL" id="CAJ0959592.1"/>
    </source>
</evidence>
<feature type="non-terminal residue" evidence="1">
    <location>
        <position position="1"/>
    </location>
</feature>
<reference evidence="1" key="1">
    <citation type="submission" date="2023-07" db="EMBL/GenBank/DDBJ databases">
        <authorList>
            <person name="Stuckert A."/>
        </authorList>
    </citation>
    <scope>NUCLEOTIDE SEQUENCE</scope>
</reference>
<sequence>ISPTAVIMTFNGTWKVLTGSENYEKNLWKKWVFNVMKSKNLLHMIT</sequence>
<proteinExistence type="predicted"/>
<name>A0ABN9M9T8_9NEOB</name>
<comment type="caution">
    <text evidence="1">The sequence shown here is derived from an EMBL/GenBank/DDBJ whole genome shotgun (WGS) entry which is preliminary data.</text>
</comment>
<evidence type="ECO:0000313" key="2">
    <source>
        <dbReference type="Proteomes" id="UP001176940"/>
    </source>
</evidence>
<accession>A0ABN9M9T8</accession>
<organism evidence="1 2">
    <name type="scientific">Ranitomeya imitator</name>
    <name type="common">mimic poison frog</name>
    <dbReference type="NCBI Taxonomy" id="111125"/>
    <lineage>
        <taxon>Eukaryota</taxon>
        <taxon>Metazoa</taxon>
        <taxon>Chordata</taxon>
        <taxon>Craniata</taxon>
        <taxon>Vertebrata</taxon>
        <taxon>Euteleostomi</taxon>
        <taxon>Amphibia</taxon>
        <taxon>Batrachia</taxon>
        <taxon>Anura</taxon>
        <taxon>Neobatrachia</taxon>
        <taxon>Hyloidea</taxon>
        <taxon>Dendrobatidae</taxon>
        <taxon>Dendrobatinae</taxon>
        <taxon>Ranitomeya</taxon>
    </lineage>
</organism>
<dbReference type="EMBL" id="CAUEEQ010048214">
    <property type="protein sequence ID" value="CAJ0959592.1"/>
    <property type="molecule type" value="Genomic_DNA"/>
</dbReference>
<dbReference type="Proteomes" id="UP001176940">
    <property type="component" value="Unassembled WGS sequence"/>
</dbReference>
<protein>
    <submittedName>
        <fullName evidence="1">Uncharacterized protein</fullName>
    </submittedName>
</protein>
<gene>
    <name evidence="1" type="ORF">RIMI_LOCUS16910213</name>
</gene>